<gene>
    <name evidence="2" type="ORF">G3569_02005</name>
</gene>
<dbReference type="PROSITE" id="PS51257">
    <property type="entry name" value="PROKAR_LIPOPROTEIN"/>
    <property type="match status" value="1"/>
</dbReference>
<dbReference type="Proteomes" id="UP000479132">
    <property type="component" value="Unassembled WGS sequence"/>
</dbReference>
<feature type="signal peptide" evidence="1">
    <location>
        <begin position="1"/>
        <end position="24"/>
    </location>
</feature>
<keyword evidence="1" id="KW-0732">Signal</keyword>
<evidence type="ECO:0000313" key="3">
    <source>
        <dbReference type="Proteomes" id="UP000479132"/>
    </source>
</evidence>
<dbReference type="RefSeq" id="WP_165265579.1">
    <property type="nucleotide sequence ID" value="NZ_JAALLS010000002.1"/>
</dbReference>
<organism evidence="2 3">
    <name type="scientific">Fodinibius halophilus</name>
    <dbReference type="NCBI Taxonomy" id="1736908"/>
    <lineage>
        <taxon>Bacteria</taxon>
        <taxon>Pseudomonadati</taxon>
        <taxon>Balneolota</taxon>
        <taxon>Balneolia</taxon>
        <taxon>Balneolales</taxon>
        <taxon>Balneolaceae</taxon>
        <taxon>Fodinibius</taxon>
    </lineage>
</organism>
<evidence type="ECO:0000313" key="2">
    <source>
        <dbReference type="EMBL" id="NGP87114.1"/>
    </source>
</evidence>
<accession>A0A6M1T7K9</accession>
<name>A0A6M1T7K9_9BACT</name>
<feature type="chain" id="PRO_5026808071" description="Helix-hairpin-helix domain-containing protein" evidence="1">
    <location>
        <begin position="25"/>
        <end position="173"/>
    </location>
</feature>
<evidence type="ECO:0008006" key="4">
    <source>
        <dbReference type="Google" id="ProtNLM"/>
    </source>
</evidence>
<keyword evidence="3" id="KW-1185">Reference proteome</keyword>
<sequence>MKYLTKYMKSGLLVLLLGTVVACGGNTEKETEKETEKVAKEQVADTTSFEAKLNINTASEEAFRTIPDVGDKMVHEFEEYRPYVSIRQFRKEIGKYVDEEQVAAYEEYIFVPYHRNDSDAATLQQIPGVDEKVANELIEGRPYETNEAFFEALSSHLNEEQLATAKKYIKAEK</sequence>
<protein>
    <recommendedName>
        <fullName evidence="4">Helix-hairpin-helix domain-containing protein</fullName>
    </recommendedName>
</protein>
<dbReference type="AlphaFoldDB" id="A0A6M1T7K9"/>
<dbReference type="SUPFAM" id="SSF81585">
    <property type="entry name" value="PsbU/PolX domain-like"/>
    <property type="match status" value="2"/>
</dbReference>
<dbReference type="EMBL" id="JAALLS010000002">
    <property type="protein sequence ID" value="NGP87114.1"/>
    <property type="molecule type" value="Genomic_DNA"/>
</dbReference>
<evidence type="ECO:0000256" key="1">
    <source>
        <dbReference type="SAM" id="SignalP"/>
    </source>
</evidence>
<dbReference type="Gene3D" id="1.10.150.320">
    <property type="entry name" value="Photosystem II 12 kDa extrinsic protein"/>
    <property type="match status" value="1"/>
</dbReference>
<proteinExistence type="predicted"/>
<reference evidence="2 3" key="1">
    <citation type="submission" date="2020-02" db="EMBL/GenBank/DDBJ databases">
        <title>Aliifodinibius halophilus 2W32, complete genome.</title>
        <authorList>
            <person name="Li Y."/>
            <person name="Wu S."/>
        </authorList>
    </citation>
    <scope>NUCLEOTIDE SEQUENCE [LARGE SCALE GENOMIC DNA]</scope>
    <source>
        <strain evidence="2 3">2W32</strain>
    </source>
</reference>
<comment type="caution">
    <text evidence="2">The sequence shown here is derived from an EMBL/GenBank/DDBJ whole genome shotgun (WGS) entry which is preliminary data.</text>
</comment>